<reference evidence="2 3" key="1">
    <citation type="journal article" date="2013" name="Mol. Biol. Evol.">
        <title>Evolutionary and population genomics of the cavity causing bacteria Streptococcus mutans.</title>
        <authorList>
            <person name="Cornejo O.E."/>
            <person name="Lefebure T."/>
            <person name="Pavinski Bitar P.D."/>
            <person name="Lang P."/>
            <person name="Richards V.P."/>
            <person name="Eilertson K."/>
            <person name="Do T."/>
            <person name="Beighton D."/>
            <person name="Zeng L."/>
            <person name="Ahn S.J."/>
            <person name="Burne R.A."/>
            <person name="Siepel A."/>
            <person name="Bustamante C.D."/>
            <person name="Stanhope M.J."/>
        </authorList>
    </citation>
    <scope>NUCLEOTIDE SEQUENCE [LARGE SCALE GENOMIC DNA]</scope>
    <source>
        <strain evidence="2 3">SM6</strain>
    </source>
</reference>
<protein>
    <recommendedName>
        <fullName evidence="4">DUF2140 family protein</fullName>
    </recommendedName>
</protein>
<dbReference type="RefSeq" id="WP_002264716.1">
    <property type="nucleotide sequence ID" value="NZ_AHSR01000003.1"/>
</dbReference>
<proteinExistence type="predicted"/>
<keyword evidence="1" id="KW-0472">Membrane</keyword>
<evidence type="ECO:0000313" key="2">
    <source>
        <dbReference type="EMBL" id="EMC25675.1"/>
    </source>
</evidence>
<evidence type="ECO:0000313" key="3">
    <source>
        <dbReference type="Proteomes" id="UP000011676"/>
    </source>
</evidence>
<dbReference type="InterPro" id="IPR018672">
    <property type="entry name" value="DUF2140"/>
</dbReference>
<evidence type="ECO:0008006" key="4">
    <source>
        <dbReference type="Google" id="ProtNLM"/>
    </source>
</evidence>
<evidence type="ECO:0000256" key="1">
    <source>
        <dbReference type="SAM" id="Phobius"/>
    </source>
</evidence>
<dbReference type="AlphaFoldDB" id="A0A829BUG3"/>
<gene>
    <name evidence="2" type="ORF">SMU82_00700</name>
</gene>
<comment type="caution">
    <text evidence="2">The sequence shown here is derived from an EMBL/GenBank/DDBJ whole genome shotgun (WGS) entry which is preliminary data.</text>
</comment>
<dbReference type="Pfam" id="PF09911">
    <property type="entry name" value="DUF2140"/>
    <property type="match status" value="1"/>
</dbReference>
<accession>A0A829BUG3</accession>
<dbReference type="EMBL" id="AHSR01000003">
    <property type="protein sequence ID" value="EMC25675.1"/>
    <property type="molecule type" value="Genomic_DNA"/>
</dbReference>
<organism evidence="2 3">
    <name type="scientific">Streptococcus mutans SM6</name>
    <dbReference type="NCBI Taxonomy" id="857119"/>
    <lineage>
        <taxon>Bacteria</taxon>
        <taxon>Bacillati</taxon>
        <taxon>Bacillota</taxon>
        <taxon>Bacilli</taxon>
        <taxon>Lactobacillales</taxon>
        <taxon>Streptococcaceae</taxon>
        <taxon>Streptococcus</taxon>
    </lineage>
</organism>
<name>A0A829BUG3_STRMG</name>
<dbReference type="Proteomes" id="UP000011676">
    <property type="component" value="Unassembled WGS sequence"/>
</dbReference>
<sequence>MKQRRTGNKKNWWKWAFLLLLALNIAFWGVIISRVLSGYHSNTITSQTVKNPVKVGTITTTKEQLNQTLASYLNDYQSKGMTYSVQLTSTNIEFQGTYKLLGYNVPLYIYFEPYQLKSGAVQLKVTSFSVGNLPLPASEVLSYIKSSYKLPNFVDIIPEKSVVNINLQKIDNDAGIYLKSTAINLVSDEINFDILKKKR</sequence>
<feature type="transmembrane region" description="Helical" evidence="1">
    <location>
        <begin position="12"/>
        <end position="31"/>
    </location>
</feature>
<keyword evidence="1" id="KW-1133">Transmembrane helix</keyword>
<keyword evidence="1" id="KW-0812">Transmembrane</keyword>